<comment type="similarity">
    <text evidence="1">Belongs to the cytochrome P450 family.</text>
</comment>
<protein>
    <submittedName>
        <fullName evidence="2">Putative cytochrome P450 hydroxylase</fullName>
    </submittedName>
</protein>
<gene>
    <name evidence="2" type="ORF">DVS28_a4190</name>
</gene>
<dbReference type="PRINTS" id="PR00359">
    <property type="entry name" value="BP450"/>
</dbReference>
<dbReference type="RefSeq" id="WP_114593139.1">
    <property type="nucleotide sequence ID" value="NZ_CP031165.1"/>
</dbReference>
<dbReference type="OrthoDB" id="3861479at2"/>
<dbReference type="GO" id="GO:0020037">
    <property type="term" value="F:heme binding"/>
    <property type="evidence" value="ECO:0007669"/>
    <property type="project" value="InterPro"/>
</dbReference>
<keyword evidence="3" id="KW-1185">Reference proteome</keyword>
<dbReference type="InterPro" id="IPR002397">
    <property type="entry name" value="Cyt_P450_B"/>
</dbReference>
<name>A0A346Y310_9ACTN</name>
<dbReference type="Gene3D" id="1.10.630.10">
    <property type="entry name" value="Cytochrome P450"/>
    <property type="match status" value="1"/>
</dbReference>
<dbReference type="PANTHER" id="PTHR46696">
    <property type="entry name" value="P450, PUTATIVE (EUROFUNG)-RELATED"/>
    <property type="match status" value="1"/>
</dbReference>
<dbReference type="GO" id="GO:0005506">
    <property type="term" value="F:iron ion binding"/>
    <property type="evidence" value="ECO:0007669"/>
    <property type="project" value="InterPro"/>
</dbReference>
<evidence type="ECO:0000256" key="1">
    <source>
        <dbReference type="ARBA" id="ARBA00010617"/>
    </source>
</evidence>
<dbReference type="AlphaFoldDB" id="A0A346Y310"/>
<dbReference type="PANTHER" id="PTHR46696:SF3">
    <property type="entry name" value="PULCHERRIMINIC ACID SYNTHASE"/>
    <property type="match status" value="1"/>
</dbReference>
<reference evidence="2 3" key="1">
    <citation type="submission" date="2018-09" db="EMBL/GenBank/DDBJ databases">
        <title>Complete genome sequence of Euzebya sp. DY32-46 isolated from seawater of Pacific Ocean.</title>
        <authorList>
            <person name="Xu L."/>
            <person name="Wu Y.-H."/>
            <person name="Xu X.-W."/>
        </authorList>
    </citation>
    <scope>NUCLEOTIDE SEQUENCE [LARGE SCALE GENOMIC DNA]</scope>
    <source>
        <strain evidence="2 3">DY32-46</strain>
    </source>
</reference>
<dbReference type="KEGG" id="euz:DVS28_a4190"/>
<proteinExistence type="inferred from homology"/>
<dbReference type="Proteomes" id="UP000264006">
    <property type="component" value="Chromosome"/>
</dbReference>
<dbReference type="GO" id="GO:0004497">
    <property type="term" value="F:monooxygenase activity"/>
    <property type="evidence" value="ECO:0007669"/>
    <property type="project" value="InterPro"/>
</dbReference>
<dbReference type="EMBL" id="CP031165">
    <property type="protein sequence ID" value="AXV08857.1"/>
    <property type="molecule type" value="Genomic_DNA"/>
</dbReference>
<accession>A0A346Y310</accession>
<dbReference type="PRINTS" id="PR00385">
    <property type="entry name" value="P450"/>
</dbReference>
<dbReference type="InterPro" id="IPR001128">
    <property type="entry name" value="Cyt_P450"/>
</dbReference>
<dbReference type="SUPFAM" id="SSF48264">
    <property type="entry name" value="Cytochrome P450"/>
    <property type="match status" value="1"/>
</dbReference>
<dbReference type="GO" id="GO:0016705">
    <property type="term" value="F:oxidoreductase activity, acting on paired donors, with incorporation or reduction of molecular oxygen"/>
    <property type="evidence" value="ECO:0007669"/>
    <property type="project" value="InterPro"/>
</dbReference>
<dbReference type="Pfam" id="PF00067">
    <property type="entry name" value="p450"/>
    <property type="match status" value="1"/>
</dbReference>
<evidence type="ECO:0000313" key="3">
    <source>
        <dbReference type="Proteomes" id="UP000264006"/>
    </source>
</evidence>
<dbReference type="InterPro" id="IPR036396">
    <property type="entry name" value="Cyt_P450_sf"/>
</dbReference>
<organism evidence="2 3">
    <name type="scientific">Euzebya pacifica</name>
    <dbReference type="NCBI Taxonomy" id="1608957"/>
    <lineage>
        <taxon>Bacteria</taxon>
        <taxon>Bacillati</taxon>
        <taxon>Actinomycetota</taxon>
        <taxon>Nitriliruptoria</taxon>
        <taxon>Euzebyales</taxon>
    </lineage>
</organism>
<evidence type="ECO:0000313" key="2">
    <source>
        <dbReference type="EMBL" id="AXV08857.1"/>
    </source>
</evidence>
<sequence length="409" mass="45073">MTSVATPPAMEDFERFAADDPTVDRHDLFRRCRHDAPLFFSPRLDAWVLSRYDDVKGVLADEERWATLREGPGAPVYGPSILQWQGREHQKKGGIVARRLRSPKAVESFDAFVADTARRVADEVANADGPVDLKSEYAMWIPLLAIGELLGIEDAHRFREWYDDIAAGGVSSIGHPEKRARAFEAVADLKTFLDPIIAERRKDPGEDLLSDLCSATYDGEPLPVEQILAFTAFLLTAGVETTERALSSLFVYLFSDPERWQALRDDPSLVGSVIAETLRVFPPVHGLTRRATQDVEVHGTQIAEGSRMVVLLASANRDEEVFAEPDIFDFTRFAEAPERQFTNAGTILPFGAGRHHCTGSQLARTELLHGVGALVDRVAGATFVGGEPPVPEGFLLVSPSRVDVTLQRA</sequence>